<evidence type="ECO:0000313" key="3">
    <source>
        <dbReference type="EMBL" id="EJK62318.1"/>
    </source>
</evidence>
<dbReference type="SUPFAM" id="SSF82199">
    <property type="entry name" value="SET domain"/>
    <property type="match status" value="1"/>
</dbReference>
<keyword evidence="4" id="KW-1185">Reference proteome</keyword>
<gene>
    <name evidence="3" type="ORF">THAOC_17076</name>
</gene>
<protein>
    <recommendedName>
        <fullName evidence="2">SET domain-containing protein</fullName>
    </recommendedName>
</protein>
<organism evidence="3 4">
    <name type="scientific">Thalassiosira oceanica</name>
    <name type="common">Marine diatom</name>
    <dbReference type="NCBI Taxonomy" id="159749"/>
    <lineage>
        <taxon>Eukaryota</taxon>
        <taxon>Sar</taxon>
        <taxon>Stramenopiles</taxon>
        <taxon>Ochrophyta</taxon>
        <taxon>Bacillariophyta</taxon>
        <taxon>Coscinodiscophyceae</taxon>
        <taxon>Thalassiosirophycidae</taxon>
        <taxon>Thalassiosirales</taxon>
        <taxon>Thalassiosiraceae</taxon>
        <taxon>Thalassiosira</taxon>
    </lineage>
</organism>
<evidence type="ECO:0000256" key="1">
    <source>
        <dbReference type="SAM" id="MobiDB-lite"/>
    </source>
</evidence>
<reference evidence="3 4" key="1">
    <citation type="journal article" date="2012" name="Genome Biol.">
        <title>Genome and low-iron response of an oceanic diatom adapted to chronic iron limitation.</title>
        <authorList>
            <person name="Lommer M."/>
            <person name="Specht M."/>
            <person name="Roy A.S."/>
            <person name="Kraemer L."/>
            <person name="Andreson R."/>
            <person name="Gutowska M.A."/>
            <person name="Wolf J."/>
            <person name="Bergner S.V."/>
            <person name="Schilhabel M.B."/>
            <person name="Klostermeier U.C."/>
            <person name="Beiko R.G."/>
            <person name="Rosenstiel P."/>
            <person name="Hippler M."/>
            <person name="Laroche J."/>
        </authorList>
    </citation>
    <scope>NUCLEOTIDE SEQUENCE [LARGE SCALE GENOMIC DNA]</scope>
    <source>
        <strain evidence="3 4">CCMP1005</strain>
    </source>
</reference>
<dbReference type="AlphaFoldDB" id="K0S876"/>
<comment type="caution">
    <text evidence="3">The sequence shown here is derived from an EMBL/GenBank/DDBJ whole genome shotgun (WGS) entry which is preliminary data.</text>
</comment>
<dbReference type="EMBL" id="AGNL01018973">
    <property type="protein sequence ID" value="EJK62318.1"/>
    <property type="molecule type" value="Genomic_DNA"/>
</dbReference>
<dbReference type="InterPro" id="IPR046341">
    <property type="entry name" value="SET_dom_sf"/>
</dbReference>
<feature type="compositionally biased region" description="Basic residues" evidence="1">
    <location>
        <begin position="83"/>
        <end position="92"/>
    </location>
</feature>
<proteinExistence type="predicted"/>
<feature type="compositionally biased region" description="Basic and acidic residues" evidence="1">
    <location>
        <begin position="96"/>
        <end position="110"/>
    </location>
</feature>
<name>K0S876_THAOC</name>
<dbReference type="OrthoDB" id="46969at2759"/>
<dbReference type="InterPro" id="IPR001214">
    <property type="entry name" value="SET_dom"/>
</dbReference>
<feature type="region of interest" description="Disordered" evidence="1">
    <location>
        <begin position="56"/>
        <end position="110"/>
    </location>
</feature>
<dbReference type="Proteomes" id="UP000266841">
    <property type="component" value="Unassembled WGS sequence"/>
</dbReference>
<dbReference type="PROSITE" id="PS50280">
    <property type="entry name" value="SET"/>
    <property type="match status" value="1"/>
</dbReference>
<evidence type="ECO:0000259" key="2">
    <source>
        <dbReference type="PROSITE" id="PS50280"/>
    </source>
</evidence>
<accession>K0S876</accession>
<feature type="domain" description="SET" evidence="2">
    <location>
        <begin position="150"/>
        <end position="261"/>
    </location>
</feature>
<evidence type="ECO:0000313" key="4">
    <source>
        <dbReference type="Proteomes" id="UP000266841"/>
    </source>
</evidence>
<sequence length="274" mass="30183">MGGGQLRRTTKNKAGTFLFLSMSALPATMRRTAPSCLSWFLLSLLLSSPHFAVAENDGSSSCSSSDQECSRDNDGIGEGSRGRASRRGRRGPTLRQLERQRKCNAHDGGERPLYTDEDWERLRRLYREVGVGATVEFPEGASAAPPGFVPPMVARQTADGKGRGVFATRDIAKGEMTYGGKDNYAFFSTGEAFRRFLGALPDGEACDVIMWAWTQNDAPRNGRKGQQVANTGCPAGKECAWFDEYALIDIREGDEFLCDYVEFAESDLWEEFGL</sequence>